<comment type="similarity">
    <text evidence="2 6">Belongs to the FPP/GGPP synthase family.</text>
</comment>
<dbReference type="NCBIfam" id="NF045628">
    <property type="entry name" value="HxpDPsynlarge"/>
    <property type="match status" value="1"/>
</dbReference>
<evidence type="ECO:0000256" key="1">
    <source>
        <dbReference type="ARBA" id="ARBA00001946"/>
    </source>
</evidence>
<evidence type="ECO:0000256" key="4">
    <source>
        <dbReference type="ARBA" id="ARBA00022723"/>
    </source>
</evidence>
<name>A0A4R6BXR4_9STAP</name>
<dbReference type="CDD" id="cd00685">
    <property type="entry name" value="Trans_IPPS_HT"/>
    <property type="match status" value="1"/>
</dbReference>
<dbReference type="OrthoDB" id="9805316at2"/>
<dbReference type="InterPro" id="IPR000092">
    <property type="entry name" value="Polyprenyl_synt"/>
</dbReference>
<organism evidence="7 8">
    <name type="scientific">Macrococcus lamae</name>
    <dbReference type="NCBI Taxonomy" id="198484"/>
    <lineage>
        <taxon>Bacteria</taxon>
        <taxon>Bacillati</taxon>
        <taxon>Bacillota</taxon>
        <taxon>Bacilli</taxon>
        <taxon>Bacillales</taxon>
        <taxon>Staphylococcaceae</taxon>
        <taxon>Macrococcus</taxon>
    </lineage>
</organism>
<evidence type="ECO:0000256" key="3">
    <source>
        <dbReference type="ARBA" id="ARBA00022679"/>
    </source>
</evidence>
<protein>
    <submittedName>
        <fullName evidence="7">Heptaprenyl diphosphate synthase</fullName>
    </submittedName>
</protein>
<reference evidence="7 8" key="1">
    <citation type="submission" date="2019-01" db="EMBL/GenBank/DDBJ databases">
        <title>Draft genome sequences of the type strains of six Macrococcus species.</title>
        <authorList>
            <person name="Mazhar S."/>
            <person name="Altermann E."/>
            <person name="Hill C."/>
            <person name="Mcauliffe O."/>
        </authorList>
    </citation>
    <scope>NUCLEOTIDE SEQUENCE [LARGE SCALE GENOMIC DNA]</scope>
    <source>
        <strain evidence="7 8">CCM4815</strain>
    </source>
</reference>
<keyword evidence="3 6" id="KW-0808">Transferase</keyword>
<dbReference type="GO" id="GO:0008299">
    <property type="term" value="P:isoprenoid biosynthetic process"/>
    <property type="evidence" value="ECO:0007669"/>
    <property type="project" value="InterPro"/>
</dbReference>
<evidence type="ECO:0000313" key="8">
    <source>
        <dbReference type="Proteomes" id="UP000294802"/>
    </source>
</evidence>
<dbReference type="SFLD" id="SFLDS00005">
    <property type="entry name" value="Isoprenoid_Synthase_Type_I"/>
    <property type="match status" value="1"/>
</dbReference>
<dbReference type="PROSITE" id="PS00723">
    <property type="entry name" value="POLYPRENYL_SYNTHASE_1"/>
    <property type="match status" value="1"/>
</dbReference>
<dbReference type="AlphaFoldDB" id="A0A4R6BXR4"/>
<dbReference type="PANTHER" id="PTHR12001:SF69">
    <property type="entry name" value="ALL TRANS-POLYPRENYL-DIPHOSPHATE SYNTHASE PDSS1"/>
    <property type="match status" value="1"/>
</dbReference>
<comment type="cofactor">
    <cofactor evidence="1">
        <name>Mg(2+)</name>
        <dbReference type="ChEBI" id="CHEBI:18420"/>
    </cofactor>
</comment>
<dbReference type="SUPFAM" id="SSF48576">
    <property type="entry name" value="Terpenoid synthases"/>
    <property type="match status" value="1"/>
</dbReference>
<gene>
    <name evidence="7" type="ORF">ERX29_01030</name>
</gene>
<comment type="caution">
    <text evidence="7">The sequence shown here is derived from an EMBL/GenBank/DDBJ whole genome shotgun (WGS) entry which is preliminary data.</text>
</comment>
<sequence>MIIMNESIKSVESLLNDVISDDQTSLNEAGKHILTSGGKRIRPYFVLLSGTFGKADDETLIKTATALEIIHMASLVHDDYIDDSSKRRGVNAVHEEWDAPVAVQTGHYLLAAALNLIADIDNEYYHQYLADVILEVCYGEFAQMEDQFNKDITFRKYLRRINRKTAILLEASCKLGGISTGASEHDIYHLGRFGHYMGMSFQIIDDVLDYTSTEDQLGKPVGGDIRNGHITLPLLCALKKEPQLVELLESLHPTQTSSYYDRIIALVKTNGIDEALLISGQFTQKAYEHLKQLPSTDARYQMQELLERMTGRTH</sequence>
<evidence type="ECO:0000256" key="2">
    <source>
        <dbReference type="ARBA" id="ARBA00006706"/>
    </source>
</evidence>
<dbReference type="Pfam" id="PF00348">
    <property type="entry name" value="polyprenyl_synt"/>
    <property type="match status" value="1"/>
</dbReference>
<proteinExistence type="inferred from homology"/>
<dbReference type="InterPro" id="IPR054985">
    <property type="entry name" value="HxpDPsynlarge"/>
</dbReference>
<dbReference type="EMBL" id="SCWB01000001">
    <property type="protein sequence ID" value="TDM13215.1"/>
    <property type="molecule type" value="Genomic_DNA"/>
</dbReference>
<accession>A0A4R6BXR4</accession>
<dbReference type="GO" id="GO:0046872">
    <property type="term" value="F:metal ion binding"/>
    <property type="evidence" value="ECO:0007669"/>
    <property type="project" value="UniProtKB-KW"/>
</dbReference>
<keyword evidence="8" id="KW-1185">Reference proteome</keyword>
<dbReference type="PANTHER" id="PTHR12001">
    <property type="entry name" value="GERANYLGERANYL PYROPHOSPHATE SYNTHASE"/>
    <property type="match status" value="1"/>
</dbReference>
<dbReference type="Gene3D" id="1.10.600.10">
    <property type="entry name" value="Farnesyl Diphosphate Synthase"/>
    <property type="match status" value="1"/>
</dbReference>
<keyword evidence="4" id="KW-0479">Metal-binding</keyword>
<dbReference type="InterPro" id="IPR008949">
    <property type="entry name" value="Isoprenoid_synthase_dom_sf"/>
</dbReference>
<dbReference type="PROSITE" id="PS00444">
    <property type="entry name" value="POLYPRENYL_SYNTHASE_2"/>
    <property type="match status" value="1"/>
</dbReference>
<keyword evidence="5" id="KW-0460">Magnesium</keyword>
<evidence type="ECO:0000256" key="6">
    <source>
        <dbReference type="RuleBase" id="RU004466"/>
    </source>
</evidence>
<evidence type="ECO:0000256" key="5">
    <source>
        <dbReference type="ARBA" id="ARBA00022842"/>
    </source>
</evidence>
<dbReference type="InterPro" id="IPR033749">
    <property type="entry name" value="Polyprenyl_synt_CS"/>
</dbReference>
<evidence type="ECO:0000313" key="7">
    <source>
        <dbReference type="EMBL" id="TDM13215.1"/>
    </source>
</evidence>
<dbReference type="GO" id="GO:0004659">
    <property type="term" value="F:prenyltransferase activity"/>
    <property type="evidence" value="ECO:0007669"/>
    <property type="project" value="InterPro"/>
</dbReference>
<dbReference type="Proteomes" id="UP000294802">
    <property type="component" value="Unassembled WGS sequence"/>
</dbReference>